<dbReference type="SUPFAM" id="SSF55347">
    <property type="entry name" value="Glyceraldehyde-3-phosphate dehydrogenase-like, C-terminal domain"/>
    <property type="match status" value="1"/>
</dbReference>
<feature type="chain" id="PRO_5009242290" evidence="2">
    <location>
        <begin position="23"/>
        <end position="374"/>
    </location>
</feature>
<protein>
    <submittedName>
        <fullName evidence="5">Predicted dehydrogenase</fullName>
    </submittedName>
</protein>
<keyword evidence="6" id="KW-1185">Reference proteome</keyword>
<evidence type="ECO:0000256" key="2">
    <source>
        <dbReference type="SAM" id="SignalP"/>
    </source>
</evidence>
<dbReference type="EMBL" id="LT629690">
    <property type="protein sequence ID" value="SDF89102.1"/>
    <property type="molecule type" value="Genomic_DNA"/>
</dbReference>
<evidence type="ECO:0000313" key="5">
    <source>
        <dbReference type="EMBL" id="SDF89102.1"/>
    </source>
</evidence>
<dbReference type="Gene3D" id="3.40.50.720">
    <property type="entry name" value="NAD(P)-binding Rossmann-like Domain"/>
    <property type="match status" value="1"/>
</dbReference>
<gene>
    <name evidence="5" type="ORF">SAMN05444167_3606</name>
</gene>
<dbReference type="Proteomes" id="UP000182427">
    <property type="component" value="Chromosome I"/>
</dbReference>
<keyword evidence="2" id="KW-0732">Signal</keyword>
<dbReference type="SUPFAM" id="SSF51735">
    <property type="entry name" value="NAD(P)-binding Rossmann-fold domains"/>
    <property type="match status" value="1"/>
</dbReference>
<evidence type="ECO:0000313" key="6">
    <source>
        <dbReference type="Proteomes" id="UP000182427"/>
    </source>
</evidence>
<dbReference type="Pfam" id="PF01408">
    <property type="entry name" value="GFO_IDH_MocA"/>
    <property type="match status" value="1"/>
</dbReference>
<dbReference type="InterPro" id="IPR036291">
    <property type="entry name" value="NAD(P)-bd_dom_sf"/>
</dbReference>
<dbReference type="InterPro" id="IPR000683">
    <property type="entry name" value="Gfo/Idh/MocA-like_OxRdtase_N"/>
</dbReference>
<name>A0A1G7PRX2_9BACT</name>
<reference evidence="5 6" key="1">
    <citation type="submission" date="2016-10" db="EMBL/GenBank/DDBJ databases">
        <authorList>
            <person name="de Groot N.N."/>
        </authorList>
    </citation>
    <scope>NUCLEOTIDE SEQUENCE [LARGE SCALE GENOMIC DNA]</scope>
    <source>
        <strain evidence="5 6">GAS232</strain>
    </source>
</reference>
<accession>A0A1G7PRX2</accession>
<evidence type="ECO:0000256" key="1">
    <source>
        <dbReference type="ARBA" id="ARBA00023002"/>
    </source>
</evidence>
<dbReference type="InterPro" id="IPR055170">
    <property type="entry name" value="GFO_IDH_MocA-like_dom"/>
</dbReference>
<dbReference type="PANTHER" id="PTHR43818:SF11">
    <property type="entry name" value="BCDNA.GH03377"/>
    <property type="match status" value="1"/>
</dbReference>
<evidence type="ECO:0000259" key="4">
    <source>
        <dbReference type="Pfam" id="PF22725"/>
    </source>
</evidence>
<dbReference type="GO" id="GO:0016491">
    <property type="term" value="F:oxidoreductase activity"/>
    <property type="evidence" value="ECO:0007669"/>
    <property type="project" value="UniProtKB-KW"/>
</dbReference>
<proteinExistence type="predicted"/>
<dbReference type="Gene3D" id="3.30.360.10">
    <property type="entry name" value="Dihydrodipicolinate Reductase, domain 2"/>
    <property type="match status" value="1"/>
</dbReference>
<feature type="domain" description="GFO/IDH/MocA-like oxidoreductase" evidence="4">
    <location>
        <begin position="167"/>
        <end position="291"/>
    </location>
</feature>
<dbReference type="AlphaFoldDB" id="A0A1G7PRX2"/>
<organism evidence="5 6">
    <name type="scientific">Terriglobus roseus</name>
    <dbReference type="NCBI Taxonomy" id="392734"/>
    <lineage>
        <taxon>Bacteria</taxon>
        <taxon>Pseudomonadati</taxon>
        <taxon>Acidobacteriota</taxon>
        <taxon>Terriglobia</taxon>
        <taxon>Terriglobales</taxon>
        <taxon>Acidobacteriaceae</taxon>
        <taxon>Terriglobus</taxon>
    </lineage>
</organism>
<dbReference type="OrthoDB" id="9815825at2"/>
<dbReference type="RefSeq" id="WP_083346374.1">
    <property type="nucleotide sequence ID" value="NZ_LT629690.1"/>
</dbReference>
<feature type="domain" description="Gfo/Idh/MocA-like oxidoreductase N-terminal" evidence="3">
    <location>
        <begin position="31"/>
        <end position="153"/>
    </location>
</feature>
<dbReference type="PANTHER" id="PTHR43818">
    <property type="entry name" value="BCDNA.GH03377"/>
    <property type="match status" value="1"/>
</dbReference>
<dbReference type="Pfam" id="PF22725">
    <property type="entry name" value="GFO_IDH_MocA_C3"/>
    <property type="match status" value="1"/>
</dbReference>
<keyword evidence="1" id="KW-0560">Oxidoreductase</keyword>
<sequence length="374" mass="40818">MRSALRLLSLVLLTALAPSVRAQTASAGKPIRVAIVGLVHGHVSGTLNGFVTNPNPNVQLVAIEEPDTALTKKYVDRFHLESIPTYSDLETMLNKEKPDAILMYIRNSEHPKVAIAAAKHHVSSIMEKPMAISVPEALAMRKAAQQYNVHILTNYDTSYFPSNNAAIAMAQDGKLGTLHKMVFYAGHAGPLHSAPEFVAWLTDPEQNGAGALYDFGCYGADLVTFMLKGQMPISVTAVAQTDNEKNYPKVDDDATIIIRYPKFQAVLLPSWEWSFSSTRKDLELFGEEGQVKTVGHEDVSVQLKGDKTATQSAAPAVNPNRDSSLDYLVAVLRNQVDDHWLPGSLDTNMVAVQIMDAARESVKTGKTVELKPLP</sequence>
<dbReference type="InterPro" id="IPR050463">
    <property type="entry name" value="Gfo/Idh/MocA_oxidrdct_glycsds"/>
</dbReference>
<evidence type="ECO:0000259" key="3">
    <source>
        <dbReference type="Pfam" id="PF01408"/>
    </source>
</evidence>
<feature type="signal peptide" evidence="2">
    <location>
        <begin position="1"/>
        <end position="22"/>
    </location>
</feature>
<dbReference type="GO" id="GO:0000166">
    <property type="term" value="F:nucleotide binding"/>
    <property type="evidence" value="ECO:0007669"/>
    <property type="project" value="InterPro"/>
</dbReference>